<dbReference type="Gene3D" id="1.10.3720.10">
    <property type="entry name" value="MetI-like"/>
    <property type="match status" value="1"/>
</dbReference>
<protein>
    <submittedName>
        <fullName evidence="7">Peptide/nickel transport system permease protein</fullName>
    </submittedName>
</protein>
<keyword evidence="3 5" id="KW-1133">Transmembrane helix</keyword>
<evidence type="ECO:0000256" key="2">
    <source>
        <dbReference type="ARBA" id="ARBA00022692"/>
    </source>
</evidence>
<dbReference type="AlphaFoldDB" id="A0A2T0UP68"/>
<dbReference type="OrthoDB" id="3747763at2"/>
<name>A0A2T0UP68_9ACTN</name>
<dbReference type="PANTHER" id="PTHR43376:SF1">
    <property type="entry name" value="OLIGOPEPTIDE TRANSPORT SYSTEM PERMEASE PROTEIN"/>
    <property type="match status" value="1"/>
</dbReference>
<dbReference type="GO" id="GO:0055085">
    <property type="term" value="P:transmembrane transport"/>
    <property type="evidence" value="ECO:0007669"/>
    <property type="project" value="InterPro"/>
</dbReference>
<feature type="transmembrane region" description="Helical" evidence="5">
    <location>
        <begin position="154"/>
        <end position="174"/>
    </location>
</feature>
<evidence type="ECO:0000256" key="1">
    <source>
        <dbReference type="ARBA" id="ARBA00004141"/>
    </source>
</evidence>
<feature type="transmembrane region" description="Helical" evidence="5">
    <location>
        <begin position="186"/>
        <end position="210"/>
    </location>
</feature>
<comment type="similarity">
    <text evidence="5">Belongs to the binding-protein-dependent transport system permease family.</text>
</comment>
<accession>A0A2T0UP68</accession>
<dbReference type="Pfam" id="PF00528">
    <property type="entry name" value="BPD_transp_1"/>
    <property type="match status" value="1"/>
</dbReference>
<dbReference type="PROSITE" id="PS50928">
    <property type="entry name" value="ABC_TM1"/>
    <property type="match status" value="1"/>
</dbReference>
<reference evidence="7 8" key="1">
    <citation type="submission" date="2018-03" db="EMBL/GenBank/DDBJ databases">
        <title>Genomic Encyclopedia of Type Strains, Phase III (KMG-III): the genomes of soil and plant-associated and newly described type strains.</title>
        <authorList>
            <person name="Whitman W."/>
        </authorList>
    </citation>
    <scope>NUCLEOTIDE SEQUENCE [LARGE SCALE GENOMIC DNA]</scope>
    <source>
        <strain evidence="7 8">CGMCC 4.7067</strain>
    </source>
</reference>
<evidence type="ECO:0000256" key="5">
    <source>
        <dbReference type="RuleBase" id="RU363032"/>
    </source>
</evidence>
<comment type="subcellular location">
    <subcellularLocation>
        <location evidence="5">Cell membrane</location>
        <topology evidence="5">Multi-pass membrane protein</topology>
    </subcellularLocation>
    <subcellularLocation>
        <location evidence="1">Membrane</location>
        <topology evidence="1">Multi-pass membrane protein</topology>
    </subcellularLocation>
</comment>
<comment type="caution">
    <text evidence="7">The sequence shown here is derived from an EMBL/GenBank/DDBJ whole genome shotgun (WGS) entry which is preliminary data.</text>
</comment>
<keyword evidence="8" id="KW-1185">Reference proteome</keyword>
<dbReference type="GO" id="GO:0005886">
    <property type="term" value="C:plasma membrane"/>
    <property type="evidence" value="ECO:0007669"/>
    <property type="project" value="UniProtKB-SubCell"/>
</dbReference>
<dbReference type="Proteomes" id="UP000238176">
    <property type="component" value="Unassembled WGS sequence"/>
</dbReference>
<keyword evidence="2 5" id="KW-0812">Transmembrane</keyword>
<feature type="transmembrane region" description="Helical" evidence="5">
    <location>
        <begin position="297"/>
        <end position="323"/>
    </location>
</feature>
<organism evidence="7 8">
    <name type="scientific">Glycomyces artemisiae</name>
    <dbReference type="NCBI Taxonomy" id="1076443"/>
    <lineage>
        <taxon>Bacteria</taxon>
        <taxon>Bacillati</taxon>
        <taxon>Actinomycetota</taxon>
        <taxon>Actinomycetes</taxon>
        <taxon>Glycomycetales</taxon>
        <taxon>Glycomycetaceae</taxon>
        <taxon>Glycomyces</taxon>
    </lineage>
</organism>
<feature type="domain" description="ABC transmembrane type-1" evidence="6">
    <location>
        <begin position="106"/>
        <end position="316"/>
    </location>
</feature>
<dbReference type="PANTHER" id="PTHR43376">
    <property type="entry name" value="OLIGOPEPTIDE TRANSPORT SYSTEM PERMEASE PROTEIN"/>
    <property type="match status" value="1"/>
</dbReference>
<evidence type="ECO:0000256" key="3">
    <source>
        <dbReference type="ARBA" id="ARBA00022989"/>
    </source>
</evidence>
<gene>
    <name evidence="7" type="ORF">B0I28_103196</name>
</gene>
<dbReference type="RefSeq" id="WP_106363636.1">
    <property type="nucleotide sequence ID" value="NZ_PVTJ01000003.1"/>
</dbReference>
<evidence type="ECO:0000259" key="6">
    <source>
        <dbReference type="PROSITE" id="PS50928"/>
    </source>
</evidence>
<proteinExistence type="inferred from homology"/>
<feature type="transmembrane region" description="Helical" evidence="5">
    <location>
        <begin position="110"/>
        <end position="133"/>
    </location>
</feature>
<evidence type="ECO:0000313" key="8">
    <source>
        <dbReference type="Proteomes" id="UP000238176"/>
    </source>
</evidence>
<dbReference type="InterPro" id="IPR035906">
    <property type="entry name" value="MetI-like_sf"/>
</dbReference>
<dbReference type="EMBL" id="PVTJ01000003">
    <property type="protein sequence ID" value="PRY59722.1"/>
    <property type="molecule type" value="Genomic_DNA"/>
</dbReference>
<feature type="transmembrane region" description="Helical" evidence="5">
    <location>
        <begin position="7"/>
        <end position="28"/>
    </location>
</feature>
<evidence type="ECO:0000256" key="4">
    <source>
        <dbReference type="ARBA" id="ARBA00023136"/>
    </source>
</evidence>
<keyword evidence="4 5" id="KW-0472">Membrane</keyword>
<evidence type="ECO:0000313" key="7">
    <source>
        <dbReference type="EMBL" id="PRY59722.1"/>
    </source>
</evidence>
<dbReference type="InterPro" id="IPR000515">
    <property type="entry name" value="MetI-like"/>
</dbReference>
<dbReference type="SUPFAM" id="SSF161098">
    <property type="entry name" value="MetI-like"/>
    <property type="match status" value="1"/>
</dbReference>
<sequence>MTLLRHILAKLGWYAAAFAAALALNFFLPRLLPGNPVDTLIGQALRGHASSETKQRVYETYIAEFGLDQNLWTQFLTYIGKTVQGDFGTSFSRYPADVASMVADALPWTIALQLPAVLLGWLIGNLVGAVAAYRRGGFDRSVYLSSLFLTAAPYYCLAVLLLYGLAVALPLFPAGGGWSFGLKPEWTGLFAVDAVSHWFLPFLSLLLVFIGGQAIGMRSMAVYEVDADYVRFAESFGLADRKIIGYIFRNGMLPQVTGLALAIGTLVGGALLTEIVFSYPGIGTLLYEAILNKDYPVIQAVTLLVLVVVLVANFLVDVLYGLIDPRIRAAERGER</sequence>
<keyword evidence="5" id="KW-0813">Transport</keyword>
<feature type="transmembrane region" description="Helical" evidence="5">
    <location>
        <begin position="256"/>
        <end position="277"/>
    </location>
</feature>